<feature type="signal peptide" evidence="1">
    <location>
        <begin position="1"/>
        <end position="19"/>
    </location>
</feature>
<sequence length="155" mass="15224">MTVRLKRVLLTLASGSALAVGPLLYGTVVVPAIGHADTNTKPAPAEKGLNCPDGTVVDEENHQCVDLVAGISKQLQALPPPPSLAAGGGGLGGGLGGLPGGIPSLGTVNLPDVVLPSVGLGLVPNLAVNLQPQIAGPSLPSINPLNPLGLPAPPF</sequence>
<evidence type="ECO:0000313" key="2">
    <source>
        <dbReference type="EMBL" id="MCV7422833.1"/>
    </source>
</evidence>
<comment type="caution">
    <text evidence="2">The sequence shown here is derived from an EMBL/GenBank/DDBJ whole genome shotgun (WGS) entry which is preliminary data.</text>
</comment>
<keyword evidence="3" id="KW-1185">Reference proteome</keyword>
<protein>
    <recommendedName>
        <fullName evidence="4">GLTT repeat-containing protein</fullName>
    </recommendedName>
</protein>
<reference evidence="2" key="2">
    <citation type="journal article" date="2022" name="BMC Genomics">
        <title>Comparative genome analysis of mycobacteria focusing on tRNA and non-coding RNA.</title>
        <authorList>
            <person name="Behra P.R.K."/>
            <person name="Pettersson B.M.F."/>
            <person name="Ramesh M."/>
            <person name="Das S."/>
            <person name="Dasgupta S."/>
            <person name="Kirsebom L.A."/>
        </authorList>
    </citation>
    <scope>NUCLEOTIDE SEQUENCE</scope>
    <source>
        <strain evidence="2">DSM 44838</strain>
    </source>
</reference>
<gene>
    <name evidence="2" type="ORF">H7K45_19980</name>
</gene>
<proteinExistence type="predicted"/>
<evidence type="ECO:0008006" key="4">
    <source>
        <dbReference type="Google" id="ProtNLM"/>
    </source>
</evidence>
<dbReference type="EMBL" id="JACKVK010000011">
    <property type="protein sequence ID" value="MCV7422833.1"/>
    <property type="molecule type" value="Genomic_DNA"/>
</dbReference>
<dbReference type="Proteomes" id="UP001141629">
    <property type="component" value="Unassembled WGS sequence"/>
</dbReference>
<dbReference type="AlphaFoldDB" id="A0A9X2YP01"/>
<dbReference type="RefSeq" id="WP_263997725.1">
    <property type="nucleotide sequence ID" value="NZ_JACKVK010000011.1"/>
</dbReference>
<keyword evidence="1" id="KW-0732">Signal</keyword>
<evidence type="ECO:0000313" key="3">
    <source>
        <dbReference type="Proteomes" id="UP001141629"/>
    </source>
</evidence>
<reference evidence="2" key="1">
    <citation type="submission" date="2020-07" db="EMBL/GenBank/DDBJ databases">
        <authorList>
            <person name="Pettersson B.M.F."/>
            <person name="Behra P.R.K."/>
            <person name="Ramesh M."/>
            <person name="Das S."/>
            <person name="Dasgupta S."/>
            <person name="Kirsebom L.A."/>
        </authorList>
    </citation>
    <scope>NUCLEOTIDE SEQUENCE</scope>
    <source>
        <strain evidence="2">DSM 44838</strain>
    </source>
</reference>
<accession>A0A9X2YP01</accession>
<evidence type="ECO:0000256" key="1">
    <source>
        <dbReference type="SAM" id="SignalP"/>
    </source>
</evidence>
<organism evidence="2 3">
    <name type="scientific">Mycobacterium yunnanensis</name>
    <dbReference type="NCBI Taxonomy" id="368477"/>
    <lineage>
        <taxon>Bacteria</taxon>
        <taxon>Bacillati</taxon>
        <taxon>Actinomycetota</taxon>
        <taxon>Actinomycetes</taxon>
        <taxon>Mycobacteriales</taxon>
        <taxon>Mycobacteriaceae</taxon>
        <taxon>Mycobacterium</taxon>
    </lineage>
</organism>
<feature type="chain" id="PRO_5040944729" description="GLTT repeat-containing protein" evidence="1">
    <location>
        <begin position="20"/>
        <end position="155"/>
    </location>
</feature>
<name>A0A9X2YP01_9MYCO</name>